<keyword evidence="1" id="KW-0472">Membrane</keyword>
<dbReference type="Proteomes" id="UP000245577">
    <property type="component" value="Unassembled WGS sequence"/>
</dbReference>
<name>A0A2U1S8P5_9EURY</name>
<dbReference type="AlphaFoldDB" id="A0A2U1S8P5"/>
<keyword evidence="1" id="KW-1133">Transmembrane helix</keyword>
<dbReference type="RefSeq" id="WP_243408451.1">
    <property type="nucleotide sequence ID" value="NZ_MZGU01000003.1"/>
</dbReference>
<accession>A0A2U1S8P5</accession>
<feature type="transmembrane region" description="Helical" evidence="1">
    <location>
        <begin position="7"/>
        <end position="29"/>
    </location>
</feature>
<gene>
    <name evidence="2" type="ORF">MBBWO_03750</name>
</gene>
<feature type="transmembrane region" description="Helical" evidence="1">
    <location>
        <begin position="271"/>
        <end position="292"/>
    </location>
</feature>
<keyword evidence="3" id="KW-1185">Reference proteome</keyword>
<protein>
    <submittedName>
        <fullName evidence="2">Uncharacterized protein</fullName>
    </submittedName>
</protein>
<evidence type="ECO:0000313" key="3">
    <source>
        <dbReference type="Proteomes" id="UP000245577"/>
    </source>
</evidence>
<feature type="transmembrane region" description="Helical" evidence="1">
    <location>
        <begin position="164"/>
        <end position="183"/>
    </location>
</feature>
<evidence type="ECO:0000313" key="2">
    <source>
        <dbReference type="EMBL" id="PWB86662.1"/>
    </source>
</evidence>
<organism evidence="2 3">
    <name type="scientific">Methanobrevibacter woesei</name>
    <dbReference type="NCBI Taxonomy" id="190976"/>
    <lineage>
        <taxon>Archaea</taxon>
        <taxon>Methanobacteriati</taxon>
        <taxon>Methanobacteriota</taxon>
        <taxon>Methanomada group</taxon>
        <taxon>Methanobacteria</taxon>
        <taxon>Methanobacteriales</taxon>
        <taxon>Methanobacteriaceae</taxon>
        <taxon>Methanobrevibacter</taxon>
    </lineage>
</organism>
<proteinExistence type="predicted"/>
<evidence type="ECO:0000256" key="1">
    <source>
        <dbReference type="SAM" id="Phobius"/>
    </source>
</evidence>
<feature type="transmembrane region" description="Helical" evidence="1">
    <location>
        <begin position="195"/>
        <end position="226"/>
    </location>
</feature>
<keyword evidence="1" id="KW-0812">Transmembrane</keyword>
<feature type="transmembrane region" description="Helical" evidence="1">
    <location>
        <begin position="49"/>
        <end position="67"/>
    </location>
</feature>
<feature type="transmembrane region" description="Helical" evidence="1">
    <location>
        <begin position="79"/>
        <end position="97"/>
    </location>
</feature>
<reference evidence="2 3" key="1">
    <citation type="submission" date="2017-03" db="EMBL/GenBank/DDBJ databases">
        <title>Genome sequence of Methanobrevibacter wosei.</title>
        <authorList>
            <person name="Poehlein A."/>
            <person name="Seedorf H."/>
            <person name="Daniel R."/>
        </authorList>
    </citation>
    <scope>NUCLEOTIDE SEQUENCE [LARGE SCALE GENOMIC DNA]</scope>
    <source>
        <strain evidence="2 3">DSM 11979</strain>
    </source>
</reference>
<sequence length="364" mass="41509">MIFIKNKYLISGVILILFAGILFVTDIFTPYIRPITYIFLMGSSKGKDILFFALLGLFLILTQLHKLKIFNKLNSTKKIIQILLILSVILFISEIILEINLRWQLGLDLSTTFISMQPSMSSTSILHTHLLKSIFGGFLTTVIGPFIQSDINTGISLYSYTPQIANLLMILLIAIFILQVVAIQKRAAVSKIMLCFFSVCLLIGFLDGGLFSTPAAVGLLGTYLVYRNGYYFDFYIGKLLKNEKIINEAKKNPPSYRNKEYSYKRFVFNRLAPYIVIFLFLALRFSVSLLGANPEYYEVNIVDIQEDTLNLTNIPIESVTKENNNITYHVSSAMNEQDVINELKIPLKDNCKYYTVSWNVYSYL</sequence>
<comment type="caution">
    <text evidence="2">The sequence shown here is derived from an EMBL/GenBank/DDBJ whole genome shotgun (WGS) entry which is preliminary data.</text>
</comment>
<dbReference type="EMBL" id="MZGU01000003">
    <property type="protein sequence ID" value="PWB86662.1"/>
    <property type="molecule type" value="Genomic_DNA"/>
</dbReference>